<feature type="region of interest" description="Disordered" evidence="1">
    <location>
        <begin position="60"/>
        <end position="87"/>
    </location>
</feature>
<feature type="region of interest" description="Disordered" evidence="1">
    <location>
        <begin position="114"/>
        <end position="171"/>
    </location>
</feature>
<sequence>MEKARKPLCVHASRWGSNRSRQKPQRSAALSSLSCGGCHCFFWKSHLTELRGAFTYGATHSPQPAAPLPSRQRKGGGGGVHQGDPRGPPDHLLPWVLFIHPSARHQQHFFAQRLTTSVQQQTPPSQDHRFHWLPPSFLPHRSQATTSSAGTLLHAGPHRKNGSPTKACPLR</sequence>
<reference evidence="2 3" key="1">
    <citation type="submission" date="2024-04" db="EMBL/GenBank/DDBJ databases">
        <authorList>
            <person name="Waldvogel A.-M."/>
            <person name="Schoenle A."/>
        </authorList>
    </citation>
    <scope>NUCLEOTIDE SEQUENCE [LARGE SCALE GENOMIC DNA]</scope>
</reference>
<dbReference type="AlphaFoldDB" id="A0AAV2J7H2"/>
<accession>A0AAV2J7H2</accession>
<protein>
    <submittedName>
        <fullName evidence="2">Uncharacterized protein</fullName>
    </submittedName>
</protein>
<evidence type="ECO:0000313" key="2">
    <source>
        <dbReference type="EMBL" id="CAL1571299.1"/>
    </source>
</evidence>
<name>A0AAV2J7H2_KNICA</name>
<proteinExistence type="predicted"/>
<dbReference type="Proteomes" id="UP001497482">
    <property type="component" value="Chromosome 10"/>
</dbReference>
<feature type="compositionally biased region" description="Low complexity" evidence="1">
    <location>
        <begin position="115"/>
        <end position="125"/>
    </location>
</feature>
<evidence type="ECO:0000256" key="1">
    <source>
        <dbReference type="SAM" id="MobiDB-lite"/>
    </source>
</evidence>
<keyword evidence="3" id="KW-1185">Reference proteome</keyword>
<dbReference type="EMBL" id="OZ035832">
    <property type="protein sequence ID" value="CAL1571299.1"/>
    <property type="molecule type" value="Genomic_DNA"/>
</dbReference>
<evidence type="ECO:0000313" key="3">
    <source>
        <dbReference type="Proteomes" id="UP001497482"/>
    </source>
</evidence>
<gene>
    <name evidence="2" type="ORF">KC01_LOCUS3430</name>
</gene>
<organism evidence="2 3">
    <name type="scientific">Knipowitschia caucasica</name>
    <name type="common">Caucasian dwarf goby</name>
    <name type="synonym">Pomatoschistus caucasicus</name>
    <dbReference type="NCBI Taxonomy" id="637954"/>
    <lineage>
        <taxon>Eukaryota</taxon>
        <taxon>Metazoa</taxon>
        <taxon>Chordata</taxon>
        <taxon>Craniata</taxon>
        <taxon>Vertebrata</taxon>
        <taxon>Euteleostomi</taxon>
        <taxon>Actinopterygii</taxon>
        <taxon>Neopterygii</taxon>
        <taxon>Teleostei</taxon>
        <taxon>Neoteleostei</taxon>
        <taxon>Acanthomorphata</taxon>
        <taxon>Gobiaria</taxon>
        <taxon>Gobiiformes</taxon>
        <taxon>Gobioidei</taxon>
        <taxon>Gobiidae</taxon>
        <taxon>Gobiinae</taxon>
        <taxon>Knipowitschia</taxon>
    </lineage>
</organism>